<accession>A0A0W8FG29</accession>
<proteinExistence type="predicted"/>
<evidence type="ECO:0008006" key="2">
    <source>
        <dbReference type="Google" id="ProtNLM"/>
    </source>
</evidence>
<name>A0A0W8FG29_9ZZZZ</name>
<evidence type="ECO:0000313" key="1">
    <source>
        <dbReference type="EMBL" id="KUG19862.1"/>
    </source>
</evidence>
<reference evidence="1" key="1">
    <citation type="journal article" date="2015" name="Proc. Natl. Acad. Sci. U.S.A.">
        <title>Networks of energetic and metabolic interactions define dynamics in microbial communities.</title>
        <authorList>
            <person name="Embree M."/>
            <person name="Liu J.K."/>
            <person name="Al-Bassam M.M."/>
            <person name="Zengler K."/>
        </authorList>
    </citation>
    <scope>NUCLEOTIDE SEQUENCE</scope>
</reference>
<gene>
    <name evidence="1" type="ORF">ASZ90_010416</name>
</gene>
<dbReference type="InterPro" id="IPR035093">
    <property type="entry name" value="RelE/ParE_toxin_dom_sf"/>
</dbReference>
<dbReference type="Gene3D" id="3.30.2310.20">
    <property type="entry name" value="RelE-like"/>
    <property type="match status" value="1"/>
</dbReference>
<organism evidence="1">
    <name type="scientific">hydrocarbon metagenome</name>
    <dbReference type="NCBI Taxonomy" id="938273"/>
    <lineage>
        <taxon>unclassified sequences</taxon>
        <taxon>metagenomes</taxon>
        <taxon>ecological metagenomes</taxon>
    </lineage>
</organism>
<dbReference type="AlphaFoldDB" id="A0A0W8FG29"/>
<dbReference type="SUPFAM" id="SSF143011">
    <property type="entry name" value="RelE-like"/>
    <property type="match status" value="1"/>
</dbReference>
<protein>
    <recommendedName>
        <fullName evidence="2">Cytotoxic translational repressor of toxin-antitoxin stability system</fullName>
    </recommendedName>
</protein>
<comment type="caution">
    <text evidence="1">The sequence shown here is derived from an EMBL/GenBank/DDBJ whole genome shotgun (WGS) entry which is preliminary data.</text>
</comment>
<dbReference type="EMBL" id="LNQE01001250">
    <property type="protein sequence ID" value="KUG19862.1"/>
    <property type="molecule type" value="Genomic_DNA"/>
</dbReference>
<sequence>MPYTVIWTDKVLKNLRLLHPKTAARIVAAVESTRGNPLHCLQQLQGSPYFKVRVGRYHVILDLKRPCTPSRPDSGGTYTSVSEPLLLATAVSGSGAAKTDPCAFCSYPVRAACDLPSRYDTG</sequence>